<dbReference type="EMBL" id="FXTN01000005">
    <property type="protein sequence ID" value="SMO69768.1"/>
    <property type="molecule type" value="Genomic_DNA"/>
</dbReference>
<dbReference type="Proteomes" id="UP000320300">
    <property type="component" value="Unassembled WGS sequence"/>
</dbReference>
<dbReference type="NCBIfam" id="NF008107">
    <property type="entry name" value="PRK10853.1"/>
    <property type="match status" value="1"/>
</dbReference>
<dbReference type="PANTHER" id="PTHR30041">
    <property type="entry name" value="ARSENATE REDUCTASE"/>
    <property type="match status" value="1"/>
</dbReference>
<dbReference type="InterPro" id="IPR006504">
    <property type="entry name" value="Tscrpt_reg_Spx/MgsR"/>
</dbReference>
<proteinExistence type="inferred from homology"/>
<dbReference type="OrthoDB" id="9794155at2"/>
<dbReference type="AlphaFoldDB" id="A0A521DDV1"/>
<dbReference type="Gene3D" id="3.40.30.10">
    <property type="entry name" value="Glutaredoxin"/>
    <property type="match status" value="1"/>
</dbReference>
<dbReference type="CDD" id="cd03035">
    <property type="entry name" value="ArsC_Yffb"/>
    <property type="match status" value="1"/>
</dbReference>
<dbReference type="InterPro" id="IPR036249">
    <property type="entry name" value="Thioredoxin-like_sf"/>
</dbReference>
<name>A0A521DDV1_9SPHI</name>
<dbReference type="PANTHER" id="PTHR30041:SF8">
    <property type="entry name" value="PROTEIN YFFB"/>
    <property type="match status" value="1"/>
</dbReference>
<gene>
    <name evidence="3" type="ORF">SAMN06265348_105271</name>
</gene>
<evidence type="ECO:0000256" key="1">
    <source>
        <dbReference type="ARBA" id="ARBA00007198"/>
    </source>
</evidence>
<keyword evidence="4" id="KW-1185">Reference proteome</keyword>
<comment type="similarity">
    <text evidence="1 2">Belongs to the ArsC family.</text>
</comment>
<reference evidence="3 4" key="1">
    <citation type="submission" date="2017-05" db="EMBL/GenBank/DDBJ databases">
        <authorList>
            <person name="Varghese N."/>
            <person name="Submissions S."/>
        </authorList>
    </citation>
    <scope>NUCLEOTIDE SEQUENCE [LARGE SCALE GENOMIC DNA]</scope>
    <source>
        <strain evidence="3 4">DSM 19036</strain>
    </source>
</reference>
<dbReference type="Pfam" id="PF03960">
    <property type="entry name" value="ArsC"/>
    <property type="match status" value="1"/>
</dbReference>
<evidence type="ECO:0000313" key="4">
    <source>
        <dbReference type="Proteomes" id="UP000320300"/>
    </source>
</evidence>
<evidence type="ECO:0000256" key="2">
    <source>
        <dbReference type="PROSITE-ProRule" id="PRU01282"/>
    </source>
</evidence>
<evidence type="ECO:0000313" key="3">
    <source>
        <dbReference type="EMBL" id="SMO69768.1"/>
    </source>
</evidence>
<organism evidence="3 4">
    <name type="scientific">Pedobacter westerhofensis</name>
    <dbReference type="NCBI Taxonomy" id="425512"/>
    <lineage>
        <taxon>Bacteria</taxon>
        <taxon>Pseudomonadati</taxon>
        <taxon>Bacteroidota</taxon>
        <taxon>Sphingobacteriia</taxon>
        <taxon>Sphingobacteriales</taxon>
        <taxon>Sphingobacteriaceae</taxon>
        <taxon>Pedobacter</taxon>
    </lineage>
</organism>
<protein>
    <submittedName>
        <fullName evidence="3">Transcriptional regulator, Spx/MgsR family</fullName>
    </submittedName>
</protein>
<dbReference type="InterPro" id="IPR006660">
    <property type="entry name" value="Arsenate_reductase-like"/>
</dbReference>
<dbReference type="NCBIfam" id="TIGR01617">
    <property type="entry name" value="arsC_related"/>
    <property type="match status" value="1"/>
</dbReference>
<accession>A0A521DDV1</accession>
<dbReference type="SUPFAM" id="SSF52833">
    <property type="entry name" value="Thioredoxin-like"/>
    <property type="match status" value="1"/>
</dbReference>
<sequence length="115" mass="13124">MTVYGIPNCNTVKKARTWLSDHGFEYEFHDFKKQGITAEKLQEWCAAFGWEKVLNKKGTTWKKLSEAQQNSVKDEASAIAVLLENNSAIKRPVVERDGKAVLISFDEIQYSDLLK</sequence>
<dbReference type="RefSeq" id="WP_142528379.1">
    <property type="nucleotide sequence ID" value="NZ_CBCSJO010000005.1"/>
</dbReference>
<dbReference type="PROSITE" id="PS51353">
    <property type="entry name" value="ARSC"/>
    <property type="match status" value="1"/>
</dbReference>